<feature type="domain" description="DUF4185" evidence="2">
    <location>
        <begin position="202"/>
        <end position="316"/>
    </location>
</feature>
<keyword evidence="1" id="KW-0732">Signal</keyword>
<dbReference type="AlphaFoldDB" id="A0A4Q7L1Y7"/>
<dbReference type="OrthoDB" id="5482597at2"/>
<proteinExistence type="predicted"/>
<evidence type="ECO:0000313" key="3">
    <source>
        <dbReference type="EMBL" id="RZS43185.1"/>
    </source>
</evidence>
<protein>
    <submittedName>
        <fullName evidence="3">Uncharacterized protein DUF4185</fullName>
    </submittedName>
</protein>
<evidence type="ECO:0000259" key="2">
    <source>
        <dbReference type="Pfam" id="PF13810"/>
    </source>
</evidence>
<reference evidence="3 4" key="1">
    <citation type="submission" date="2019-02" db="EMBL/GenBank/DDBJ databases">
        <title>Genomic Encyclopedia of Type Strains, Phase IV (KMG-IV): sequencing the most valuable type-strain genomes for metagenomic binning, comparative biology and taxonomic classification.</title>
        <authorList>
            <person name="Goeker M."/>
        </authorList>
    </citation>
    <scope>NUCLEOTIDE SEQUENCE [LARGE SCALE GENOMIC DNA]</scope>
    <source>
        <strain evidence="3 4">DSM 101727</strain>
    </source>
</reference>
<dbReference type="Proteomes" id="UP000294257">
    <property type="component" value="Unassembled WGS sequence"/>
</dbReference>
<feature type="signal peptide" evidence="1">
    <location>
        <begin position="1"/>
        <end position="22"/>
    </location>
</feature>
<accession>A0A4Q7L1Y7</accession>
<name>A0A4Q7L1Y7_9PSEU</name>
<comment type="caution">
    <text evidence="3">The sequence shown here is derived from an EMBL/GenBank/DDBJ whole genome shotgun (WGS) entry which is preliminary data.</text>
</comment>
<sequence length="375" mass="40647">MTAVRRLIIPLAIALVACAAPAERPAPSPPSQAAPVCVPVKEPRTVEDLNAVVAGYREVEGFQGADVGAEVTLQDGRRLWVFGDTVRAPNFAGQRFTHNSMLIFGPACATVVIPPDRGAMMPDRPDGVGYWPMSTGVVHRGDHDLVGVAAQRVRTGASALEFTHLGPAFALFEVPRGGMPRLVRMRDMGPDDPDKSHPTWGAATAVAGDWVYVYGTATPGAPKAFGWSLRVARVRIEEIENPAGWSYWDGRAWQRDAGRAAEVIPATGGVSQTLSVFSRDGTWYALSKKDDFLGEDLVVWRAPSPTGPFTPSPPLAKIPSDIEAGRIQYLALAHPDLLPEPGSVVVSVCQNFTDLRRLGDRPYLYRPRFLRVRLP</sequence>
<evidence type="ECO:0000256" key="1">
    <source>
        <dbReference type="SAM" id="SignalP"/>
    </source>
</evidence>
<feature type="chain" id="PRO_5039663892" evidence="1">
    <location>
        <begin position="23"/>
        <end position="375"/>
    </location>
</feature>
<dbReference type="EMBL" id="SGWQ01000002">
    <property type="protein sequence ID" value="RZS43185.1"/>
    <property type="molecule type" value="Genomic_DNA"/>
</dbReference>
<dbReference type="InterPro" id="IPR025442">
    <property type="entry name" value="DUF4185"/>
</dbReference>
<dbReference type="RefSeq" id="WP_130343067.1">
    <property type="nucleotide sequence ID" value="NZ_SGWQ01000002.1"/>
</dbReference>
<gene>
    <name evidence="3" type="ORF">EV193_102163</name>
</gene>
<keyword evidence="4" id="KW-1185">Reference proteome</keyword>
<organism evidence="3 4">
    <name type="scientific">Herbihabitans rhizosphaerae</name>
    <dbReference type="NCBI Taxonomy" id="1872711"/>
    <lineage>
        <taxon>Bacteria</taxon>
        <taxon>Bacillati</taxon>
        <taxon>Actinomycetota</taxon>
        <taxon>Actinomycetes</taxon>
        <taxon>Pseudonocardiales</taxon>
        <taxon>Pseudonocardiaceae</taxon>
        <taxon>Herbihabitans</taxon>
    </lineage>
</organism>
<dbReference type="Pfam" id="PF13810">
    <property type="entry name" value="DUF4185"/>
    <property type="match status" value="1"/>
</dbReference>
<evidence type="ECO:0000313" key="4">
    <source>
        <dbReference type="Proteomes" id="UP000294257"/>
    </source>
</evidence>
<dbReference type="PROSITE" id="PS51257">
    <property type="entry name" value="PROKAR_LIPOPROTEIN"/>
    <property type="match status" value="1"/>
</dbReference>